<gene>
    <name evidence="2" type="ORF">APZ19_11390</name>
    <name evidence="1" type="ORF">D0812_09655</name>
</gene>
<reference evidence="2 4" key="1">
    <citation type="journal article" date="2015" name="Genome Announc.">
        <title>Draft Genome Sequence of Vibrio owensii Strain SH-14, Which Causes Shrimp Acute Hepatopancreatic Necrosis Disease.</title>
        <authorList>
            <person name="Liu L."/>
            <person name="Xiao J."/>
            <person name="Xia X."/>
            <person name="Pan Y."/>
            <person name="Yan S."/>
            <person name="Wang Y."/>
        </authorList>
    </citation>
    <scope>NUCLEOTIDE SEQUENCE [LARGE SCALE GENOMIC DNA]</scope>
    <source>
        <strain evidence="2 4">SH14</strain>
    </source>
</reference>
<dbReference type="Proteomes" id="UP000272136">
    <property type="component" value="Chromosome 1"/>
</dbReference>
<protein>
    <submittedName>
        <fullName evidence="2">Uncharacterized protein</fullName>
    </submittedName>
</protein>
<evidence type="ECO:0000313" key="1">
    <source>
        <dbReference type="EMBL" id="AYO14657.1"/>
    </source>
</evidence>
<sequence length="248" mass="28771">MNFKSDLQRLKKQIEFYNQGEEFQQQIDDCQQIQARLSECQTQLALSVRKQKLVQRLPEHSAPEVQVPAIEQEALASVTGSFSGYQKLWQSNGSASLQDDSNQLNTLVTSIKHLHKELEQNHRQAWNAWTDLQQDRFVVLDEVLKNQKLVSNGISVEQDYRHCKKQFDQALGTFNFQEFQLTLLTQMADQLHELRGKMNTEDLPESVQKFLGSLHIAGKHVTLELLTEEVFFWLKERDLLGKFIVKQS</sequence>
<dbReference type="Proteomes" id="UP000390336">
    <property type="component" value="Chromosome 1"/>
</dbReference>
<keyword evidence="3" id="KW-1185">Reference proteome</keyword>
<dbReference type="RefSeq" id="WP_054822808.1">
    <property type="nucleotide sequence ID" value="NZ_CP033137.1"/>
</dbReference>
<accession>A0AAP9KAM8</accession>
<reference evidence="2" key="3">
    <citation type="submission" date="2019-11" db="EMBL/GenBank/DDBJ databases">
        <title>Complete genome sequence of Vibrio owensii SH-14 isolated from shrimp with acute hepatopancreatic necrosis diease.</title>
        <authorList>
            <person name="Liang X."/>
            <person name="Wang Y."/>
        </authorList>
    </citation>
    <scope>NUCLEOTIDE SEQUENCE</scope>
    <source>
        <strain evidence="2">SH14</strain>
    </source>
</reference>
<proteinExistence type="predicted"/>
<dbReference type="AlphaFoldDB" id="A0AAP9KAM8"/>
<reference evidence="1 3" key="2">
    <citation type="submission" date="2018-10" db="EMBL/GenBank/DDBJ databases">
        <title>Whole Genome of Vibrio owensii strain 170502, isolated from Acute Hepatopancreatic Necrosis Disease (AHPND) shrimp.</title>
        <authorList>
            <person name="Yan M."/>
            <person name="Wang X."/>
            <person name="Wang Y."/>
        </authorList>
    </citation>
    <scope>NUCLEOTIDE SEQUENCE [LARGE SCALE GENOMIC DNA]</scope>
    <source>
        <strain evidence="1 3">1700302</strain>
    </source>
</reference>
<evidence type="ECO:0000313" key="3">
    <source>
        <dbReference type="Proteomes" id="UP000272136"/>
    </source>
</evidence>
<dbReference type="EMBL" id="CP045859">
    <property type="protein sequence ID" value="QGH47666.1"/>
    <property type="molecule type" value="Genomic_DNA"/>
</dbReference>
<evidence type="ECO:0000313" key="4">
    <source>
        <dbReference type="Proteomes" id="UP000390336"/>
    </source>
</evidence>
<dbReference type="EMBL" id="CP033137">
    <property type="protein sequence ID" value="AYO14657.1"/>
    <property type="molecule type" value="Genomic_DNA"/>
</dbReference>
<evidence type="ECO:0000313" key="2">
    <source>
        <dbReference type="EMBL" id="QGH47666.1"/>
    </source>
</evidence>
<organism evidence="2 4">
    <name type="scientific">Vibrio owensii</name>
    <dbReference type="NCBI Taxonomy" id="696485"/>
    <lineage>
        <taxon>Bacteria</taxon>
        <taxon>Pseudomonadati</taxon>
        <taxon>Pseudomonadota</taxon>
        <taxon>Gammaproteobacteria</taxon>
        <taxon>Vibrionales</taxon>
        <taxon>Vibrionaceae</taxon>
        <taxon>Vibrio</taxon>
    </lineage>
</organism>
<name>A0AAP9KAM8_9VIBR</name>